<proteinExistence type="predicted"/>
<feature type="compositionally biased region" description="Basic residues" evidence="1">
    <location>
        <begin position="56"/>
        <end position="67"/>
    </location>
</feature>
<feature type="compositionally biased region" description="Polar residues" evidence="1">
    <location>
        <begin position="102"/>
        <end position="125"/>
    </location>
</feature>
<evidence type="ECO:0000313" key="3">
    <source>
        <dbReference type="EMBL" id="CAL4804143.1"/>
    </source>
</evidence>
<evidence type="ECO:0000313" key="2">
    <source>
        <dbReference type="EMBL" id="CAI4016831.1"/>
    </source>
</evidence>
<protein>
    <submittedName>
        <fullName evidence="3">Copia protein</fullName>
    </submittedName>
</protein>
<dbReference type="EMBL" id="CAMXCT020006605">
    <property type="protein sequence ID" value="CAL1170206.1"/>
    <property type="molecule type" value="Genomic_DNA"/>
</dbReference>
<comment type="caution">
    <text evidence="2">The sequence shown here is derived from an EMBL/GenBank/DDBJ whole genome shotgun (WGS) entry which is preliminary data.</text>
</comment>
<evidence type="ECO:0000256" key="1">
    <source>
        <dbReference type="SAM" id="MobiDB-lite"/>
    </source>
</evidence>
<feature type="compositionally biased region" description="Acidic residues" evidence="1">
    <location>
        <begin position="236"/>
        <end position="251"/>
    </location>
</feature>
<keyword evidence="4" id="KW-1185">Reference proteome</keyword>
<feature type="region of interest" description="Disordered" evidence="1">
    <location>
        <begin position="39"/>
        <end position="90"/>
    </location>
</feature>
<dbReference type="Proteomes" id="UP001152797">
    <property type="component" value="Unassembled WGS sequence"/>
</dbReference>
<dbReference type="OrthoDB" id="413361at2759"/>
<gene>
    <name evidence="2" type="ORF">C1SCF055_LOCUS41530</name>
</gene>
<dbReference type="AlphaFoldDB" id="A0A9P1DWN3"/>
<name>A0A9P1DWN3_9DINO</name>
<reference evidence="3 4" key="2">
    <citation type="submission" date="2024-05" db="EMBL/GenBank/DDBJ databases">
        <authorList>
            <person name="Chen Y."/>
            <person name="Shah S."/>
            <person name="Dougan E. K."/>
            <person name="Thang M."/>
            <person name="Chan C."/>
        </authorList>
    </citation>
    <scope>NUCLEOTIDE SEQUENCE [LARGE SCALE GENOMIC DNA]</scope>
</reference>
<organism evidence="2">
    <name type="scientific">Cladocopium goreaui</name>
    <dbReference type="NCBI Taxonomy" id="2562237"/>
    <lineage>
        <taxon>Eukaryota</taxon>
        <taxon>Sar</taxon>
        <taxon>Alveolata</taxon>
        <taxon>Dinophyceae</taxon>
        <taxon>Suessiales</taxon>
        <taxon>Symbiodiniaceae</taxon>
        <taxon>Cladocopium</taxon>
    </lineage>
</organism>
<accession>A0A9P1DWN3</accession>
<feature type="region of interest" description="Disordered" evidence="1">
    <location>
        <begin position="200"/>
        <end position="267"/>
    </location>
</feature>
<evidence type="ECO:0000313" key="4">
    <source>
        <dbReference type="Proteomes" id="UP001152797"/>
    </source>
</evidence>
<reference evidence="2" key="1">
    <citation type="submission" date="2022-10" db="EMBL/GenBank/DDBJ databases">
        <authorList>
            <person name="Chen Y."/>
            <person name="Dougan E. K."/>
            <person name="Chan C."/>
            <person name="Rhodes N."/>
            <person name="Thang M."/>
        </authorList>
    </citation>
    <scope>NUCLEOTIDE SEQUENCE</scope>
</reference>
<dbReference type="EMBL" id="CAMXCT010006605">
    <property type="protein sequence ID" value="CAI4016831.1"/>
    <property type="molecule type" value="Genomic_DNA"/>
</dbReference>
<dbReference type="EMBL" id="CAMXCT030006605">
    <property type="protein sequence ID" value="CAL4804143.1"/>
    <property type="molecule type" value="Genomic_DNA"/>
</dbReference>
<feature type="region of interest" description="Disordered" evidence="1">
    <location>
        <begin position="102"/>
        <end position="132"/>
    </location>
</feature>
<sequence>MDDYGYDPDEYDECFASYVDARRRFNELRMSRGFLPVVALDPNASGSNRQPINNKGKGKKGRGKGRGGKNNVKYSKPPMKPHDPKGRAQAALRCLRCGSTSHTTAQCTQGSKPTQKATPTGPNKRQATEGDFDPAIISNGAAFDLVLEDEDGPNFTLEHFQTTENVYMADEHPAPEGSLLLKGKMLKSIDNSALTRLKAAEEDEEMMSDSSNPEQNSKRRRLAMSPVPSVSYEPSLADDEVPIPPEQDDAANNDLIHNNGADLPQDVPVPDTNDNVENLFVEDVDPDGLPSDWHFRPETGYFELRPGTTNRDFWEVKAGCLIRHHVHPRKTLFDPNGFKDIPIPVEHLDKTRVTVHHTIDGQIASFTDDFKNQMHFTKDLKKHQLPVQWFGITVFQIDATTRKEFGMTAQDQRSSAKKVAQDAKVQQKRVFRRDMAKNKGEISEKHLTAAEKELFLQAKVKELQSFFENGVWEFSTSADAIPERTLTSRILLKWSKNTDGTPRAKARLVVRGFNDVDFHKNVNYGFVFQQKLYESLQKTNKLRAIIEANQLLKFAKQNLDLRLRYEPLNALYDSYHKESLAGASSVDKRTGLEIRVAKEQLTSLGGMLRWRIRYHKMKLMWDPEYTSAKKKTAAERRPFDERYAMEDERPLDERYAMEEPYEPVEAYAGFVKNAKAIVYALTLYATMPAASAMHAFDFNVHDKLNLQLRNDRHDVETQRMREEINMLQQVRQNLELERRSAHVMAIMMEYNGHQIRHMVGRIDRLQGLIANHQMPCPLGDTILVQENLDETQWHVDAD</sequence>